<proteinExistence type="predicted"/>
<sequence length="300" mass="33588">MVHLVIVGVAALMIFCTSAQAAPTGRPILDLSKALNRLQANRTNAKENDYLSFVARLATSRYPAKVLSNKIAEMAATAVPRELNDIFGELFLEPCDWDQDHISIVRTYLSSVFEKLKALFDSIPSCVEGDRSYQRFKNARERIWKFLLLFNTQHGKYRDAVRTNRSEPTTLPPDSGLSYEALGDDEYDALVAELKALMKSYVEQAQATKTKNAGRKAHTKAVDESANNDNDANQGCIDFFGNDNDCDQSEHTPVDYLAQSCKQIIRSKTNWAVSSAEMDSITGRKVEYLDLRSLTTRILS</sequence>
<protein>
    <submittedName>
        <fullName evidence="2">Uncharacterized protein</fullName>
    </submittedName>
</protein>
<dbReference type="VEuPathDB" id="FungiDB:SeMB42_g03073"/>
<evidence type="ECO:0000313" key="3">
    <source>
        <dbReference type="Proteomes" id="UP000320475"/>
    </source>
</evidence>
<keyword evidence="1" id="KW-0732">Signal</keyword>
<feature type="chain" id="PRO_5021289099" evidence="1">
    <location>
        <begin position="22"/>
        <end position="300"/>
    </location>
</feature>
<feature type="signal peptide" evidence="1">
    <location>
        <begin position="1"/>
        <end position="21"/>
    </location>
</feature>
<dbReference type="EMBL" id="QEAM01000072">
    <property type="protein sequence ID" value="TPX47664.1"/>
    <property type="molecule type" value="Genomic_DNA"/>
</dbReference>
<dbReference type="Proteomes" id="UP000320475">
    <property type="component" value="Unassembled WGS sequence"/>
</dbReference>
<comment type="caution">
    <text evidence="2">The sequence shown here is derived from an EMBL/GenBank/DDBJ whole genome shotgun (WGS) entry which is preliminary data.</text>
</comment>
<name>A0A507D862_9FUNG</name>
<evidence type="ECO:0000256" key="1">
    <source>
        <dbReference type="SAM" id="SignalP"/>
    </source>
</evidence>
<dbReference type="AlphaFoldDB" id="A0A507D862"/>
<organism evidence="2 3">
    <name type="scientific">Synchytrium endobioticum</name>
    <dbReference type="NCBI Taxonomy" id="286115"/>
    <lineage>
        <taxon>Eukaryota</taxon>
        <taxon>Fungi</taxon>
        <taxon>Fungi incertae sedis</taxon>
        <taxon>Chytridiomycota</taxon>
        <taxon>Chytridiomycota incertae sedis</taxon>
        <taxon>Chytridiomycetes</taxon>
        <taxon>Synchytriales</taxon>
        <taxon>Synchytriaceae</taxon>
        <taxon>Synchytrium</taxon>
    </lineage>
</organism>
<gene>
    <name evidence="2" type="ORF">SeLEV6574_g02526</name>
</gene>
<evidence type="ECO:0000313" key="2">
    <source>
        <dbReference type="EMBL" id="TPX47664.1"/>
    </source>
</evidence>
<reference evidence="2 3" key="1">
    <citation type="journal article" date="2019" name="Sci. Rep.">
        <title>Comparative genomics of chytrid fungi reveal insights into the obligate biotrophic and pathogenic lifestyle of Synchytrium endobioticum.</title>
        <authorList>
            <person name="van de Vossenberg B.T.L.H."/>
            <person name="Warris S."/>
            <person name="Nguyen H.D.T."/>
            <person name="van Gent-Pelzer M.P.E."/>
            <person name="Joly D.L."/>
            <person name="van de Geest H.C."/>
            <person name="Bonants P.J.M."/>
            <person name="Smith D.S."/>
            <person name="Levesque C.A."/>
            <person name="van der Lee T.A.J."/>
        </authorList>
    </citation>
    <scope>NUCLEOTIDE SEQUENCE [LARGE SCALE GENOMIC DNA]</scope>
    <source>
        <strain evidence="2 3">LEV6574</strain>
    </source>
</reference>
<accession>A0A507D862</accession>